<dbReference type="InterPro" id="IPR023203">
    <property type="entry name" value="TTHA0068_sf"/>
</dbReference>
<sequence length="147" mass="16406">MTGAARDVPEHAYVPGQTARHAEGRFVPICATAQLGMSPAQLAQSEAFCTGLFYLQRGYFWEAHELFEPVWMALEEGSEERRLLQALIQLANAQLKLRMQRPKAASRLCIMVRGLLEKLTGARVMGQDISQIMARLEAVEARAYGEL</sequence>
<gene>
    <name evidence="1" type="ORF">RCA23_c19090</name>
</gene>
<accession>A0AAN0RJV4</accession>
<organism evidence="1 2">
    <name type="scientific">Planktomarina temperata RCA23</name>
    <dbReference type="NCBI Taxonomy" id="666509"/>
    <lineage>
        <taxon>Bacteria</taxon>
        <taxon>Pseudomonadati</taxon>
        <taxon>Pseudomonadota</taxon>
        <taxon>Alphaproteobacteria</taxon>
        <taxon>Rhodobacterales</taxon>
        <taxon>Paracoccaceae</taxon>
        <taxon>Planktomarina</taxon>
    </lineage>
</organism>
<proteinExistence type="predicted"/>
<dbReference type="RefSeq" id="WP_044050153.1">
    <property type="nucleotide sequence ID" value="NZ_CP003984.1"/>
</dbReference>
<protein>
    <recommendedName>
        <fullName evidence="3">DUF309 domain-containing protein</fullName>
    </recommendedName>
</protein>
<dbReference type="EMBL" id="CP003984">
    <property type="protein sequence ID" value="AII87440.1"/>
    <property type="molecule type" value="Genomic_DNA"/>
</dbReference>
<evidence type="ECO:0000313" key="2">
    <source>
        <dbReference type="Proteomes" id="UP000028680"/>
    </source>
</evidence>
<evidence type="ECO:0000313" key="1">
    <source>
        <dbReference type="EMBL" id="AII87440.1"/>
    </source>
</evidence>
<dbReference type="AlphaFoldDB" id="A0AAN0RJV4"/>
<dbReference type="Proteomes" id="UP000028680">
    <property type="component" value="Chromosome"/>
</dbReference>
<dbReference type="Gene3D" id="1.10.3450.10">
    <property type="entry name" value="TTHA0068-like"/>
    <property type="match status" value="1"/>
</dbReference>
<keyword evidence="2" id="KW-1185">Reference proteome</keyword>
<dbReference type="InterPro" id="IPR005500">
    <property type="entry name" value="DUF309"/>
</dbReference>
<dbReference type="SUPFAM" id="SSF140663">
    <property type="entry name" value="TTHA0068-like"/>
    <property type="match status" value="1"/>
</dbReference>
<evidence type="ECO:0008006" key="3">
    <source>
        <dbReference type="Google" id="ProtNLM"/>
    </source>
</evidence>
<dbReference type="Pfam" id="PF03745">
    <property type="entry name" value="DUF309"/>
    <property type="match status" value="1"/>
</dbReference>
<name>A0AAN0RJV4_9RHOB</name>
<dbReference type="KEGG" id="ptp:RCA23_c19090"/>
<reference evidence="1 2" key="1">
    <citation type="journal article" date="2014" name="ISME J.">
        <title>Adaptation of an abundant Roseobacter RCA organism to pelagic systems revealed by genomic and transcriptomic analyses.</title>
        <authorList>
            <person name="Voget S."/>
            <person name="Wemheuer B."/>
            <person name="Brinkhoff T."/>
            <person name="Vollmers J."/>
            <person name="Dietrich S."/>
            <person name="Giebel H.A."/>
            <person name="Beardsley C."/>
            <person name="Sardemann C."/>
            <person name="Bakenhus I."/>
            <person name="Billerbeck S."/>
            <person name="Daniel R."/>
            <person name="Simon M."/>
        </authorList>
    </citation>
    <scope>NUCLEOTIDE SEQUENCE [LARGE SCALE GENOMIC DNA]</scope>
    <source>
        <strain evidence="1 2">RCA23</strain>
    </source>
</reference>